<comment type="caution">
    <text evidence="3">The sequence shown here is derived from an EMBL/GenBank/DDBJ whole genome shotgun (WGS) entry which is preliminary data.</text>
</comment>
<sequence length="85" mass="9330">MGRNNSVVFAALVLFCLFLLFDVSIIAQGAIPPTASVSFATSKGDATRRHKGLVLNYVSKRRVPNGPDPIHNRKISNTRQPPERV</sequence>
<evidence type="ECO:0000313" key="3">
    <source>
        <dbReference type="EMBL" id="KAI7742424.1"/>
    </source>
</evidence>
<dbReference type="InterPro" id="IPR039316">
    <property type="entry name" value="CLE25/26"/>
</dbReference>
<accession>A0AAD5CIX3</accession>
<feature type="chain" id="PRO_5041995213" description="CLAVATA3/ESR (CLE)-related protein 25" evidence="2">
    <location>
        <begin position="30"/>
        <end position="85"/>
    </location>
</feature>
<dbReference type="EMBL" id="JAMZMK010007992">
    <property type="protein sequence ID" value="KAI7742424.1"/>
    <property type="molecule type" value="Genomic_DNA"/>
</dbReference>
<feature type="region of interest" description="Disordered" evidence="1">
    <location>
        <begin position="60"/>
        <end position="85"/>
    </location>
</feature>
<organism evidence="3 4">
    <name type="scientific">Ambrosia artemisiifolia</name>
    <name type="common">Common ragweed</name>
    <dbReference type="NCBI Taxonomy" id="4212"/>
    <lineage>
        <taxon>Eukaryota</taxon>
        <taxon>Viridiplantae</taxon>
        <taxon>Streptophyta</taxon>
        <taxon>Embryophyta</taxon>
        <taxon>Tracheophyta</taxon>
        <taxon>Spermatophyta</taxon>
        <taxon>Magnoliopsida</taxon>
        <taxon>eudicotyledons</taxon>
        <taxon>Gunneridae</taxon>
        <taxon>Pentapetalae</taxon>
        <taxon>asterids</taxon>
        <taxon>campanulids</taxon>
        <taxon>Asterales</taxon>
        <taxon>Asteraceae</taxon>
        <taxon>Asteroideae</taxon>
        <taxon>Heliantheae alliance</taxon>
        <taxon>Heliantheae</taxon>
        <taxon>Ambrosia</taxon>
    </lineage>
</organism>
<name>A0AAD5CIX3_AMBAR</name>
<feature type="signal peptide" evidence="2">
    <location>
        <begin position="1"/>
        <end position="29"/>
    </location>
</feature>
<dbReference type="AlphaFoldDB" id="A0AAD5CIX3"/>
<evidence type="ECO:0000256" key="1">
    <source>
        <dbReference type="SAM" id="MobiDB-lite"/>
    </source>
</evidence>
<evidence type="ECO:0000256" key="2">
    <source>
        <dbReference type="SAM" id="SignalP"/>
    </source>
</evidence>
<evidence type="ECO:0008006" key="5">
    <source>
        <dbReference type="Google" id="ProtNLM"/>
    </source>
</evidence>
<dbReference type="PANTHER" id="PTHR34277:SF2">
    <property type="entry name" value="CLAVATA3_ESR (CLE)-RELATED PROTEIN 26"/>
    <property type="match status" value="1"/>
</dbReference>
<dbReference type="PANTHER" id="PTHR34277">
    <property type="entry name" value="CLAVATA3/ESR (CLE)-RELATED PROTEIN 26"/>
    <property type="match status" value="1"/>
</dbReference>
<reference evidence="3" key="1">
    <citation type="submission" date="2022-06" db="EMBL/GenBank/DDBJ databases">
        <title>Uncovering the hologenomic basis of an extraordinary plant invasion.</title>
        <authorList>
            <person name="Bieker V.C."/>
            <person name="Martin M.D."/>
            <person name="Gilbert T."/>
            <person name="Hodgins K."/>
            <person name="Battlay P."/>
            <person name="Petersen B."/>
            <person name="Wilson J."/>
        </authorList>
    </citation>
    <scope>NUCLEOTIDE SEQUENCE</scope>
    <source>
        <strain evidence="3">AA19_3_7</strain>
        <tissue evidence="3">Leaf</tissue>
    </source>
</reference>
<proteinExistence type="predicted"/>
<gene>
    <name evidence="3" type="ORF">M8C21_022905</name>
</gene>
<keyword evidence="4" id="KW-1185">Reference proteome</keyword>
<dbReference type="Proteomes" id="UP001206925">
    <property type="component" value="Unassembled WGS sequence"/>
</dbReference>
<keyword evidence="2" id="KW-0732">Signal</keyword>
<evidence type="ECO:0000313" key="4">
    <source>
        <dbReference type="Proteomes" id="UP001206925"/>
    </source>
</evidence>
<protein>
    <recommendedName>
        <fullName evidence="5">CLAVATA3/ESR (CLE)-related protein 25</fullName>
    </recommendedName>
</protein>
<feature type="compositionally biased region" description="Polar residues" evidence="1">
    <location>
        <begin position="75"/>
        <end position="85"/>
    </location>
</feature>